<protein>
    <submittedName>
        <fullName evidence="1">Uncharacterized protein</fullName>
    </submittedName>
</protein>
<reference evidence="1" key="1">
    <citation type="submission" date="2019-10" db="EMBL/GenBank/DDBJ databases">
        <authorList>
            <person name="Soares A.E.R."/>
            <person name="Aleixo A."/>
            <person name="Schneider P."/>
            <person name="Miyaki C.Y."/>
            <person name="Schneider M.P."/>
            <person name="Mello C."/>
            <person name="Vasconcelos A.T.R."/>
        </authorList>
    </citation>
    <scope>NUCLEOTIDE SEQUENCE</scope>
    <source>
        <tissue evidence="1">Muscle</tissue>
    </source>
</reference>
<evidence type="ECO:0000313" key="2">
    <source>
        <dbReference type="Proteomes" id="UP001145742"/>
    </source>
</evidence>
<evidence type="ECO:0000313" key="1">
    <source>
        <dbReference type="EMBL" id="KAJ7409099.1"/>
    </source>
</evidence>
<organism evidence="1 2">
    <name type="scientific">Willisornis vidua</name>
    <name type="common">Xingu scale-backed antbird</name>
    <dbReference type="NCBI Taxonomy" id="1566151"/>
    <lineage>
        <taxon>Eukaryota</taxon>
        <taxon>Metazoa</taxon>
        <taxon>Chordata</taxon>
        <taxon>Craniata</taxon>
        <taxon>Vertebrata</taxon>
        <taxon>Euteleostomi</taxon>
        <taxon>Archelosauria</taxon>
        <taxon>Archosauria</taxon>
        <taxon>Dinosauria</taxon>
        <taxon>Saurischia</taxon>
        <taxon>Theropoda</taxon>
        <taxon>Coelurosauria</taxon>
        <taxon>Aves</taxon>
        <taxon>Neognathae</taxon>
        <taxon>Neoaves</taxon>
        <taxon>Telluraves</taxon>
        <taxon>Australaves</taxon>
        <taxon>Passeriformes</taxon>
        <taxon>Thamnophilidae</taxon>
        <taxon>Willisornis</taxon>
    </lineage>
</organism>
<gene>
    <name evidence="1" type="ORF">WISP_116665</name>
</gene>
<name>A0ABQ9CTT3_9PASS</name>
<accession>A0ABQ9CTT3</accession>
<dbReference type="Proteomes" id="UP001145742">
    <property type="component" value="Unassembled WGS sequence"/>
</dbReference>
<comment type="caution">
    <text evidence="1">The sequence shown here is derived from an EMBL/GenBank/DDBJ whole genome shotgun (WGS) entry which is preliminary data.</text>
</comment>
<sequence>MLSYGIKYLTRVQVDNTLSLFLIYLAVHLPIEADQVGQARPAFHKPFLALSGALVVLYVLCDDIQDDQHQGQTDRTVVQWILHLALLVPVIWDLLNQSGLLVNDAKVSW</sequence>
<keyword evidence="2" id="KW-1185">Reference proteome</keyword>
<proteinExistence type="predicted"/>
<dbReference type="EMBL" id="WHWB01034498">
    <property type="protein sequence ID" value="KAJ7409099.1"/>
    <property type="molecule type" value="Genomic_DNA"/>
</dbReference>